<accession>A0ABT6LKQ0</accession>
<protein>
    <recommendedName>
        <fullName evidence="1">SnoaL-like domain-containing protein</fullName>
    </recommendedName>
</protein>
<sequence length="161" mass="17556">MSSAEDRLDVIETCTRMLWYVDLRRWDALPAVLAEKVTLDYTSLNGGTPVTLPADRIIADWAAGLGHLRATQHLIGNQIAEVDGDTAVLTAHFQATHLLPNPYGAPTWTLGGRYRFDLTRATAGWRIAGVVMTTLWADGNQQIMTSSDGTDSSGDSHKETT</sequence>
<keyword evidence="3" id="KW-1185">Reference proteome</keyword>
<dbReference type="Proteomes" id="UP001160499">
    <property type="component" value="Unassembled WGS sequence"/>
</dbReference>
<evidence type="ECO:0000259" key="1">
    <source>
        <dbReference type="Pfam" id="PF13577"/>
    </source>
</evidence>
<dbReference type="Pfam" id="PF13577">
    <property type="entry name" value="SnoaL_4"/>
    <property type="match status" value="1"/>
</dbReference>
<reference evidence="2 3" key="1">
    <citation type="submission" date="2023-04" db="EMBL/GenBank/DDBJ databases">
        <title>Forest soil microbial communities from Buena Vista Peninsula, Colon Province, Panama.</title>
        <authorList>
            <person name="Bouskill N."/>
        </authorList>
    </citation>
    <scope>NUCLEOTIDE SEQUENCE [LARGE SCALE GENOMIC DNA]</scope>
    <source>
        <strain evidence="2 3">GGS1</strain>
    </source>
</reference>
<gene>
    <name evidence="2" type="ORF">M2283_004203</name>
</gene>
<dbReference type="InterPro" id="IPR032710">
    <property type="entry name" value="NTF2-like_dom_sf"/>
</dbReference>
<dbReference type="CDD" id="cd00531">
    <property type="entry name" value="NTF2_like"/>
    <property type="match status" value="1"/>
</dbReference>
<dbReference type="SUPFAM" id="SSF54427">
    <property type="entry name" value="NTF2-like"/>
    <property type="match status" value="1"/>
</dbReference>
<proteinExistence type="predicted"/>
<evidence type="ECO:0000313" key="3">
    <source>
        <dbReference type="Proteomes" id="UP001160499"/>
    </source>
</evidence>
<comment type="caution">
    <text evidence="2">The sequence shown here is derived from an EMBL/GenBank/DDBJ whole genome shotgun (WGS) entry which is preliminary data.</text>
</comment>
<dbReference type="RefSeq" id="WP_280877833.1">
    <property type="nucleotide sequence ID" value="NZ_JARXVH010000006.1"/>
</dbReference>
<dbReference type="Gene3D" id="3.10.450.50">
    <property type="match status" value="1"/>
</dbReference>
<dbReference type="EMBL" id="JARXVH010000006">
    <property type="protein sequence ID" value="MDH6216885.1"/>
    <property type="molecule type" value="Genomic_DNA"/>
</dbReference>
<evidence type="ECO:0000313" key="2">
    <source>
        <dbReference type="EMBL" id="MDH6216885.1"/>
    </source>
</evidence>
<dbReference type="InterPro" id="IPR037401">
    <property type="entry name" value="SnoaL-like"/>
</dbReference>
<organism evidence="2 3">
    <name type="scientific">Streptomyces pseudovenezuelae</name>
    <dbReference type="NCBI Taxonomy" id="67350"/>
    <lineage>
        <taxon>Bacteria</taxon>
        <taxon>Bacillati</taxon>
        <taxon>Actinomycetota</taxon>
        <taxon>Actinomycetes</taxon>
        <taxon>Kitasatosporales</taxon>
        <taxon>Streptomycetaceae</taxon>
        <taxon>Streptomyces</taxon>
        <taxon>Streptomyces aurantiacus group</taxon>
    </lineage>
</organism>
<feature type="domain" description="SnoaL-like" evidence="1">
    <location>
        <begin position="3"/>
        <end position="128"/>
    </location>
</feature>
<name>A0ABT6LKQ0_9ACTN</name>